<feature type="chain" id="PRO_5019333010" evidence="2">
    <location>
        <begin position="19"/>
        <end position="138"/>
    </location>
</feature>
<protein>
    <submittedName>
        <fullName evidence="4">Carboxymuconolactone decarboxylase family protein</fullName>
    </submittedName>
</protein>
<dbReference type="OrthoDB" id="9802489at2"/>
<dbReference type="Proteomes" id="UP000284006">
    <property type="component" value="Unassembled WGS sequence"/>
</dbReference>
<evidence type="ECO:0000259" key="3">
    <source>
        <dbReference type="Pfam" id="PF02627"/>
    </source>
</evidence>
<evidence type="ECO:0000313" key="4">
    <source>
        <dbReference type="EMBL" id="RJG23438.1"/>
    </source>
</evidence>
<dbReference type="GO" id="GO:0051920">
    <property type="term" value="F:peroxiredoxin activity"/>
    <property type="evidence" value="ECO:0007669"/>
    <property type="project" value="InterPro"/>
</dbReference>
<feature type="domain" description="Carboxymuconolactone decarboxylase-like" evidence="3">
    <location>
        <begin position="49"/>
        <end position="133"/>
    </location>
</feature>
<dbReference type="PANTHER" id="PTHR33570">
    <property type="entry name" value="4-CARBOXYMUCONOLACTONE DECARBOXYLASE FAMILY PROTEIN"/>
    <property type="match status" value="1"/>
</dbReference>
<keyword evidence="2" id="KW-0732">Signal</keyword>
<dbReference type="PANTHER" id="PTHR33570:SF9">
    <property type="entry name" value="BLL4600 PROTEIN"/>
    <property type="match status" value="1"/>
</dbReference>
<name>A0A418Y695_9BURK</name>
<keyword evidence="5" id="KW-1185">Reference proteome</keyword>
<evidence type="ECO:0000256" key="1">
    <source>
        <dbReference type="SAM" id="MobiDB-lite"/>
    </source>
</evidence>
<feature type="region of interest" description="Disordered" evidence="1">
    <location>
        <begin position="19"/>
        <end position="39"/>
    </location>
</feature>
<reference evidence="4 5" key="1">
    <citation type="submission" date="2018-09" db="EMBL/GenBank/DDBJ databases">
        <authorList>
            <person name="Zhu H."/>
        </authorList>
    </citation>
    <scope>NUCLEOTIDE SEQUENCE [LARGE SCALE GENOMIC DNA]</scope>
    <source>
        <strain evidence="4 5">K1S02-61</strain>
    </source>
</reference>
<dbReference type="InterPro" id="IPR003779">
    <property type="entry name" value="CMD-like"/>
</dbReference>
<dbReference type="InterPro" id="IPR052512">
    <property type="entry name" value="4CMD/NDH-1_regulator"/>
</dbReference>
<dbReference type="SUPFAM" id="SSF69118">
    <property type="entry name" value="AhpD-like"/>
    <property type="match status" value="1"/>
</dbReference>
<gene>
    <name evidence="4" type="ORF">D3872_04565</name>
</gene>
<dbReference type="RefSeq" id="WP_119809686.1">
    <property type="nucleotide sequence ID" value="NZ_QYUP01000043.1"/>
</dbReference>
<proteinExistence type="predicted"/>
<comment type="caution">
    <text evidence="4">The sequence shown here is derived from an EMBL/GenBank/DDBJ whole genome shotgun (WGS) entry which is preliminary data.</text>
</comment>
<evidence type="ECO:0000256" key="2">
    <source>
        <dbReference type="SAM" id="SignalP"/>
    </source>
</evidence>
<dbReference type="InterPro" id="IPR029032">
    <property type="entry name" value="AhpD-like"/>
</dbReference>
<sequence>MPLLVAATCCFTALPAVAQASEPRPSGTPNASAAAPATRAQQMFGDISPKLAELTDKVLFGDVWERPGLSKRDRSLVTVSALIAMNRADQLRSHLQRARDNGLTETELVEAITHLAFYSGWPNAVTAISVAKEVFRKK</sequence>
<organism evidence="4 5">
    <name type="scientific">Massilia cavernae</name>
    <dbReference type="NCBI Taxonomy" id="2320864"/>
    <lineage>
        <taxon>Bacteria</taxon>
        <taxon>Pseudomonadati</taxon>
        <taxon>Pseudomonadota</taxon>
        <taxon>Betaproteobacteria</taxon>
        <taxon>Burkholderiales</taxon>
        <taxon>Oxalobacteraceae</taxon>
        <taxon>Telluria group</taxon>
        <taxon>Massilia</taxon>
    </lineage>
</organism>
<feature type="signal peptide" evidence="2">
    <location>
        <begin position="1"/>
        <end position="18"/>
    </location>
</feature>
<evidence type="ECO:0000313" key="5">
    <source>
        <dbReference type="Proteomes" id="UP000284006"/>
    </source>
</evidence>
<dbReference type="Pfam" id="PF02627">
    <property type="entry name" value="CMD"/>
    <property type="match status" value="1"/>
</dbReference>
<dbReference type="EMBL" id="QYUP01000043">
    <property type="protein sequence ID" value="RJG23438.1"/>
    <property type="molecule type" value="Genomic_DNA"/>
</dbReference>
<accession>A0A418Y695</accession>
<dbReference type="Gene3D" id="1.20.1290.10">
    <property type="entry name" value="AhpD-like"/>
    <property type="match status" value="1"/>
</dbReference>
<dbReference type="AlphaFoldDB" id="A0A418Y695"/>